<dbReference type="Proteomes" id="UP000766486">
    <property type="component" value="Unassembled WGS sequence"/>
</dbReference>
<gene>
    <name evidence="2" type="ORF">CLO192961_LOCUS36769</name>
</gene>
<dbReference type="SUPFAM" id="SSF53474">
    <property type="entry name" value="alpha/beta-Hydrolases"/>
    <property type="match status" value="1"/>
</dbReference>
<name>A0ABY6TQN6_BIOOC</name>
<dbReference type="PRINTS" id="PR00412">
    <property type="entry name" value="EPOXHYDRLASE"/>
</dbReference>
<dbReference type="InterPro" id="IPR050266">
    <property type="entry name" value="AB_hydrolase_sf"/>
</dbReference>
<protein>
    <recommendedName>
        <fullName evidence="1">AB hydrolase-1 domain-containing protein</fullName>
    </recommendedName>
</protein>
<dbReference type="Pfam" id="PF12697">
    <property type="entry name" value="Abhydrolase_6"/>
    <property type="match status" value="1"/>
</dbReference>
<dbReference type="InterPro" id="IPR000639">
    <property type="entry name" value="Epox_hydrolase-like"/>
</dbReference>
<evidence type="ECO:0000313" key="3">
    <source>
        <dbReference type="Proteomes" id="UP000766486"/>
    </source>
</evidence>
<comment type="caution">
    <text evidence="2">The sequence shown here is derived from an EMBL/GenBank/DDBJ whole genome shotgun (WGS) entry which is preliminary data.</text>
</comment>
<evidence type="ECO:0000313" key="2">
    <source>
        <dbReference type="EMBL" id="VUC20933.1"/>
    </source>
</evidence>
<dbReference type="Gene3D" id="3.40.50.1820">
    <property type="entry name" value="alpha/beta hydrolase"/>
    <property type="match status" value="1"/>
</dbReference>
<dbReference type="PANTHER" id="PTHR43798">
    <property type="entry name" value="MONOACYLGLYCEROL LIPASE"/>
    <property type="match status" value="1"/>
</dbReference>
<organism evidence="2 3">
    <name type="scientific">Bionectria ochroleuca</name>
    <name type="common">Gliocladium roseum</name>
    <dbReference type="NCBI Taxonomy" id="29856"/>
    <lineage>
        <taxon>Eukaryota</taxon>
        <taxon>Fungi</taxon>
        <taxon>Dikarya</taxon>
        <taxon>Ascomycota</taxon>
        <taxon>Pezizomycotina</taxon>
        <taxon>Sordariomycetes</taxon>
        <taxon>Hypocreomycetidae</taxon>
        <taxon>Hypocreales</taxon>
        <taxon>Bionectriaceae</taxon>
        <taxon>Clonostachys</taxon>
    </lineage>
</organism>
<dbReference type="InterPro" id="IPR029058">
    <property type="entry name" value="AB_hydrolase_fold"/>
</dbReference>
<dbReference type="EMBL" id="CABFNS010000312">
    <property type="protein sequence ID" value="VUC20933.1"/>
    <property type="molecule type" value="Genomic_DNA"/>
</dbReference>
<dbReference type="PANTHER" id="PTHR43798:SF33">
    <property type="entry name" value="HYDROLASE, PUTATIVE (AFU_ORTHOLOGUE AFUA_2G14860)-RELATED"/>
    <property type="match status" value="1"/>
</dbReference>
<sequence>MAATTTIKVPHLGGITAGYRLSGTGVDPAKPTFVLINSMCTTSSLYEAQFKSKSLTGVVNLLAIEPLGHGATSCTSEHFTYWDSAIMALQVLDALNIKKAYALGTSQGGWIIVRMALLAPDRILGLLPLGTSMDYESATSREKGCWDPKTSLQGFIDAWTSTVPTPNFIIDEAWRDSVARLGFSEDTSAETLAFWDETIKNVYSGEEGRKKVRMATLNLLHRDGLLARLGDVKCPVYWLQGPEDPVYGKIVPTEHIKLFTSSPDATVTFVEGAGHYLNATHPKETEEAILKMVQNYSWQHRL</sequence>
<accession>A0ABY6TQN6</accession>
<reference evidence="2 3" key="1">
    <citation type="submission" date="2019-06" db="EMBL/GenBank/DDBJ databases">
        <authorList>
            <person name="Broberg M."/>
        </authorList>
    </citation>
    <scope>NUCLEOTIDE SEQUENCE [LARGE SCALE GENOMIC DNA]</scope>
</reference>
<dbReference type="InterPro" id="IPR000073">
    <property type="entry name" value="AB_hydrolase_1"/>
</dbReference>
<proteinExistence type="predicted"/>
<evidence type="ECO:0000259" key="1">
    <source>
        <dbReference type="Pfam" id="PF12697"/>
    </source>
</evidence>
<feature type="domain" description="AB hydrolase-1" evidence="1">
    <location>
        <begin position="34"/>
        <end position="287"/>
    </location>
</feature>
<keyword evidence="3" id="KW-1185">Reference proteome</keyword>